<dbReference type="InterPro" id="IPR011050">
    <property type="entry name" value="Pectin_lyase_fold/virulence"/>
</dbReference>
<dbReference type="InterPro" id="IPR024535">
    <property type="entry name" value="RHGA/B-epi-like_pectate_lyase"/>
</dbReference>
<dbReference type="PANTHER" id="PTHR33928:SF2">
    <property type="entry name" value="PECTATE LYASE SUPERFAMILY PROTEIN DOMAIN-CONTAINING PROTEIN-RELATED"/>
    <property type="match status" value="1"/>
</dbReference>
<accession>A0A1J7IWA4</accession>
<organism evidence="4 5">
    <name type="scientific">Coniochaeta ligniaria NRRL 30616</name>
    <dbReference type="NCBI Taxonomy" id="1408157"/>
    <lineage>
        <taxon>Eukaryota</taxon>
        <taxon>Fungi</taxon>
        <taxon>Dikarya</taxon>
        <taxon>Ascomycota</taxon>
        <taxon>Pezizomycotina</taxon>
        <taxon>Sordariomycetes</taxon>
        <taxon>Sordariomycetidae</taxon>
        <taxon>Coniochaetales</taxon>
        <taxon>Coniochaetaceae</taxon>
        <taxon>Coniochaeta</taxon>
    </lineage>
</organism>
<feature type="domain" description="Rhamnogalacturonase A/B/Epimerase-like pectate lyase" evidence="3">
    <location>
        <begin position="160"/>
        <end position="384"/>
    </location>
</feature>
<dbReference type="AlphaFoldDB" id="A0A1J7IWA4"/>
<dbReference type="PANTHER" id="PTHR33928">
    <property type="entry name" value="POLYGALACTURONASE QRT3"/>
    <property type="match status" value="1"/>
</dbReference>
<keyword evidence="5" id="KW-1185">Reference proteome</keyword>
<dbReference type="OrthoDB" id="1046782at2759"/>
<keyword evidence="2" id="KW-0732">Signal</keyword>
<dbReference type="GO" id="GO:0016829">
    <property type="term" value="F:lyase activity"/>
    <property type="evidence" value="ECO:0007669"/>
    <property type="project" value="UniProtKB-KW"/>
</dbReference>
<dbReference type="GO" id="GO:0004650">
    <property type="term" value="F:polygalacturonase activity"/>
    <property type="evidence" value="ECO:0007669"/>
    <property type="project" value="InterPro"/>
</dbReference>
<reference evidence="4 5" key="1">
    <citation type="submission" date="2016-10" db="EMBL/GenBank/DDBJ databases">
        <title>Draft genome sequence of Coniochaeta ligniaria NRRL30616, a lignocellulolytic fungus for bioabatement of inhibitors in plant biomass hydrolysates.</title>
        <authorList>
            <consortium name="DOE Joint Genome Institute"/>
            <person name="Jimenez D.J."/>
            <person name="Hector R.E."/>
            <person name="Riley R."/>
            <person name="Sun H."/>
            <person name="Grigoriev I.V."/>
            <person name="Van Elsas J.D."/>
            <person name="Nichols N.N."/>
        </authorList>
    </citation>
    <scope>NUCLEOTIDE SEQUENCE [LARGE SCALE GENOMIC DNA]</scope>
    <source>
        <strain evidence="4 5">NRRL 30616</strain>
    </source>
</reference>
<feature type="domain" description="Rhamnogalacturonase A/B/Epimerase-like pectate lyase" evidence="3">
    <location>
        <begin position="530"/>
        <end position="590"/>
    </location>
</feature>
<evidence type="ECO:0000256" key="1">
    <source>
        <dbReference type="SAM" id="MobiDB-lite"/>
    </source>
</evidence>
<sequence length="612" mass="65831">MQLLRTISLSSYLLGSAAGRTLFSGRPYVGSAEQHAERDAISEEVAARRAAYAAAFKTVNTTIDVTEAVNRHSNVSTDALDSANRLVDAAIQRWESTYEPYVTNPRPNLYKSQQAGPGRRKPRSSREGSSRFTARDAAEEDAVLAAAALLAEVDAADRVFRNVKDYGAKGDGVTDDTAAINKAITDGKRCGADCLSDTTTPALVYFPNGTYLVSSTIVGLYQTQLVGDPNNRATIRASAKFVGKDGTTGIISSDVYIDGGGGQKWYLETSNFYRQVRNLIIDIIDVKAVNASCLHWQVAQATSLENVACYMSAAKDTTQRGIFCENGSGGWMADLEFSNGQIGVYGGEQQFTAVAMYFAGCKTAAQFIWDWGWTWQGIYVIDADVAFKLFDDGGARGVGSFLLQDATIDSCSTGILTLPVKDGSKSGTTNIVLDTVAFSGVSRPVADTSGTVLLSGGDPLEILDAWTVGNDYVQGDTSTNTGGSTLFTSGTHVSSNRLKVLTGGDTGGWSSKWYLFRRKPQYEDIDINSWVNVKDYRAKGDGVTDDTQAFKAIFSFVGQKFPHIFIPHGVYLISDTIYVGGGFDVVGECWSQLMAKGSSFSGLSQPKVFIQV</sequence>
<gene>
    <name evidence="4" type="ORF">CONLIGDRAFT_685239</name>
</gene>
<dbReference type="EMBL" id="KV875102">
    <property type="protein sequence ID" value="OIW25393.1"/>
    <property type="molecule type" value="Genomic_DNA"/>
</dbReference>
<dbReference type="InterPro" id="IPR039279">
    <property type="entry name" value="QRT3-like"/>
</dbReference>
<evidence type="ECO:0000313" key="5">
    <source>
        <dbReference type="Proteomes" id="UP000182658"/>
    </source>
</evidence>
<feature type="chain" id="PRO_5012837353" evidence="2">
    <location>
        <begin position="20"/>
        <end position="612"/>
    </location>
</feature>
<proteinExistence type="predicted"/>
<dbReference type="Proteomes" id="UP000182658">
    <property type="component" value="Unassembled WGS sequence"/>
</dbReference>
<dbReference type="STRING" id="1408157.A0A1J7IWA4"/>
<feature type="compositionally biased region" description="Basic and acidic residues" evidence="1">
    <location>
        <begin position="124"/>
        <end position="134"/>
    </location>
</feature>
<feature type="region of interest" description="Disordered" evidence="1">
    <location>
        <begin position="102"/>
        <end position="134"/>
    </location>
</feature>
<evidence type="ECO:0000313" key="4">
    <source>
        <dbReference type="EMBL" id="OIW25393.1"/>
    </source>
</evidence>
<evidence type="ECO:0000259" key="3">
    <source>
        <dbReference type="Pfam" id="PF12708"/>
    </source>
</evidence>
<evidence type="ECO:0000256" key="2">
    <source>
        <dbReference type="SAM" id="SignalP"/>
    </source>
</evidence>
<feature type="signal peptide" evidence="2">
    <location>
        <begin position="1"/>
        <end position="19"/>
    </location>
</feature>
<dbReference type="Gene3D" id="2.160.20.10">
    <property type="entry name" value="Single-stranded right-handed beta-helix, Pectin lyase-like"/>
    <property type="match status" value="2"/>
</dbReference>
<keyword evidence="4" id="KW-0456">Lyase</keyword>
<dbReference type="InParanoid" id="A0A1J7IWA4"/>
<name>A0A1J7IWA4_9PEZI</name>
<dbReference type="SUPFAM" id="SSF51126">
    <property type="entry name" value="Pectin lyase-like"/>
    <property type="match status" value="2"/>
</dbReference>
<dbReference type="Pfam" id="PF12708">
    <property type="entry name" value="Pect-lyase_RHGA_epim"/>
    <property type="match status" value="2"/>
</dbReference>
<protein>
    <submittedName>
        <fullName evidence="4">Pectin lyase-like protein</fullName>
    </submittedName>
</protein>
<dbReference type="InterPro" id="IPR012334">
    <property type="entry name" value="Pectin_lyas_fold"/>
</dbReference>